<evidence type="ECO:0000256" key="5">
    <source>
        <dbReference type="ARBA" id="ARBA00022692"/>
    </source>
</evidence>
<dbReference type="GO" id="GO:0009425">
    <property type="term" value="C:bacterial-type flagellum basal body"/>
    <property type="evidence" value="ECO:0007669"/>
    <property type="project" value="UniProtKB-SubCell"/>
</dbReference>
<dbReference type="AlphaFoldDB" id="A0A6V8M046"/>
<sequence>MTPETVIGFARSAIEITLLLSLPMLAVSLVVGVVLSVLQAATQIQEMTLTFVPKLVAMFIAIILAFPWLMDKMVGFTRDILLNLPKYIQ</sequence>
<evidence type="ECO:0000256" key="9">
    <source>
        <dbReference type="RuleBase" id="RU364090"/>
    </source>
</evidence>
<dbReference type="GO" id="GO:0005886">
    <property type="term" value="C:plasma membrane"/>
    <property type="evidence" value="ECO:0007669"/>
    <property type="project" value="UniProtKB-SubCell"/>
</dbReference>
<keyword evidence="11" id="KW-1185">Reference proteome</keyword>
<dbReference type="GO" id="GO:0044780">
    <property type="term" value="P:bacterial-type flagellum assembly"/>
    <property type="evidence" value="ECO:0007669"/>
    <property type="project" value="InterPro"/>
</dbReference>
<reference evidence="10 11" key="2">
    <citation type="submission" date="2020-05" db="EMBL/GenBank/DDBJ databases">
        <title>Draft genome sequence of Desulfovibrio sp. strainFSS-1.</title>
        <authorList>
            <person name="Shimoshige H."/>
            <person name="Kobayashi H."/>
            <person name="Maekawa T."/>
        </authorList>
    </citation>
    <scope>NUCLEOTIDE SEQUENCE [LARGE SCALE GENOMIC DNA]</scope>
    <source>
        <strain evidence="10 11">SIID29052-01</strain>
    </source>
</reference>
<comment type="similarity">
    <text evidence="2 9">Belongs to the FliQ/MopD/SpaQ family.</text>
</comment>
<evidence type="ECO:0000256" key="4">
    <source>
        <dbReference type="ARBA" id="ARBA00022475"/>
    </source>
</evidence>
<comment type="caution">
    <text evidence="10">The sequence shown here is derived from an EMBL/GenBank/DDBJ whole genome shotgun (WGS) entry which is preliminary data.</text>
</comment>
<dbReference type="PRINTS" id="PR00952">
    <property type="entry name" value="TYPE3IMQPROT"/>
</dbReference>
<evidence type="ECO:0000313" key="10">
    <source>
        <dbReference type="EMBL" id="GFK93845.1"/>
    </source>
</evidence>
<comment type="subcellular location">
    <subcellularLocation>
        <location evidence="1 9">Cell membrane</location>
        <topology evidence="1">Multi-pass membrane protein</topology>
    </subcellularLocation>
    <subcellularLocation>
        <location evidence="9">Bacterial flagellum basal body</location>
    </subcellularLocation>
</comment>
<feature type="transmembrane region" description="Helical" evidence="9">
    <location>
        <begin position="16"/>
        <end position="38"/>
    </location>
</feature>
<keyword evidence="8 9" id="KW-0975">Bacterial flagellum</keyword>
<evidence type="ECO:0000256" key="3">
    <source>
        <dbReference type="ARBA" id="ARBA00021718"/>
    </source>
</evidence>
<dbReference type="PANTHER" id="PTHR34040">
    <property type="entry name" value="FLAGELLAR BIOSYNTHETIC PROTEIN FLIQ"/>
    <property type="match status" value="1"/>
</dbReference>
<keyword evidence="7 9" id="KW-0472">Membrane</keyword>
<dbReference type="GO" id="GO:0009306">
    <property type="term" value="P:protein secretion"/>
    <property type="evidence" value="ECO:0007669"/>
    <property type="project" value="InterPro"/>
</dbReference>
<accession>A0A6V8M046</accession>
<proteinExistence type="inferred from homology"/>
<evidence type="ECO:0000256" key="2">
    <source>
        <dbReference type="ARBA" id="ARBA00006156"/>
    </source>
</evidence>
<comment type="function">
    <text evidence="9">Role in flagellar biosynthesis.</text>
</comment>
<feature type="transmembrane region" description="Helical" evidence="9">
    <location>
        <begin position="50"/>
        <end position="70"/>
    </location>
</feature>
<dbReference type="Pfam" id="PF01313">
    <property type="entry name" value="Bac_export_3"/>
    <property type="match status" value="1"/>
</dbReference>
<dbReference type="PIRSF" id="PIRSF004669">
    <property type="entry name" value="FliQ"/>
    <property type="match status" value="1"/>
</dbReference>
<name>A0A6V8M046_9BACT</name>
<dbReference type="InterPro" id="IPR002191">
    <property type="entry name" value="Bac_export_3"/>
</dbReference>
<evidence type="ECO:0000256" key="8">
    <source>
        <dbReference type="ARBA" id="ARBA00023143"/>
    </source>
</evidence>
<evidence type="ECO:0000313" key="11">
    <source>
        <dbReference type="Proteomes" id="UP000494245"/>
    </source>
</evidence>
<dbReference type="RefSeq" id="WP_173083289.1">
    <property type="nucleotide sequence ID" value="NZ_BLTE01000006.1"/>
</dbReference>
<keyword evidence="4 9" id="KW-1003">Cell membrane</keyword>
<reference evidence="10 11" key="1">
    <citation type="submission" date="2020-04" db="EMBL/GenBank/DDBJ databases">
        <authorList>
            <consortium name="Desulfovibrio sp. FSS-1 genome sequencing consortium"/>
            <person name="Shimoshige H."/>
            <person name="Kobayashi H."/>
            <person name="Maekawa T."/>
        </authorList>
    </citation>
    <scope>NUCLEOTIDE SEQUENCE [LARGE SCALE GENOMIC DNA]</scope>
    <source>
        <strain evidence="10 11">SIID29052-01</strain>
    </source>
</reference>
<gene>
    <name evidence="9" type="primary">fliQ</name>
    <name evidence="10" type="ORF">NNJEOMEG_01681</name>
</gene>
<evidence type="ECO:0000256" key="6">
    <source>
        <dbReference type="ARBA" id="ARBA00022989"/>
    </source>
</evidence>
<evidence type="ECO:0000256" key="7">
    <source>
        <dbReference type="ARBA" id="ARBA00023136"/>
    </source>
</evidence>
<organism evidence="10 11">
    <name type="scientific">Fundidesulfovibrio magnetotacticus</name>
    <dbReference type="NCBI Taxonomy" id="2730080"/>
    <lineage>
        <taxon>Bacteria</taxon>
        <taxon>Pseudomonadati</taxon>
        <taxon>Thermodesulfobacteriota</taxon>
        <taxon>Desulfovibrionia</taxon>
        <taxon>Desulfovibrionales</taxon>
        <taxon>Desulfovibrionaceae</taxon>
        <taxon>Fundidesulfovibrio</taxon>
    </lineage>
</organism>
<keyword evidence="6 9" id="KW-1133">Transmembrane helix</keyword>
<dbReference type="Proteomes" id="UP000494245">
    <property type="component" value="Unassembled WGS sequence"/>
</dbReference>
<dbReference type="InterPro" id="IPR006305">
    <property type="entry name" value="FliQ"/>
</dbReference>
<dbReference type="PANTHER" id="PTHR34040:SF2">
    <property type="entry name" value="FLAGELLAR BIOSYNTHETIC PROTEIN FLIQ"/>
    <property type="match status" value="1"/>
</dbReference>
<evidence type="ECO:0000256" key="1">
    <source>
        <dbReference type="ARBA" id="ARBA00004651"/>
    </source>
</evidence>
<keyword evidence="5 9" id="KW-0812">Transmembrane</keyword>
<dbReference type="NCBIfam" id="TIGR01402">
    <property type="entry name" value="fliQ"/>
    <property type="match status" value="1"/>
</dbReference>
<protein>
    <recommendedName>
        <fullName evidence="3 9">Flagellar biosynthetic protein FliQ</fullName>
    </recommendedName>
</protein>
<dbReference type="EMBL" id="BLTE01000006">
    <property type="protein sequence ID" value="GFK93845.1"/>
    <property type="molecule type" value="Genomic_DNA"/>
</dbReference>